<reference evidence="3" key="1">
    <citation type="journal article" date="2018" name="Proc. Natl. Acad. Sci. U.S.A.">
        <title>Linking secondary metabolites to gene clusters through genome sequencing of six diverse Aspergillus species.</title>
        <authorList>
            <person name="Kaerboelling I."/>
            <person name="Vesth T.C."/>
            <person name="Frisvad J.C."/>
            <person name="Nybo J.L."/>
            <person name="Theobald S."/>
            <person name="Kuo A."/>
            <person name="Bowyer P."/>
            <person name="Matsuda Y."/>
            <person name="Mondo S."/>
            <person name="Lyhne E.K."/>
            <person name="Kogle M.E."/>
            <person name="Clum A."/>
            <person name="Lipzen A."/>
            <person name="Salamov A."/>
            <person name="Ngan C.Y."/>
            <person name="Daum C."/>
            <person name="Chiniquy J."/>
            <person name="Barry K."/>
            <person name="LaButti K."/>
            <person name="Haridas S."/>
            <person name="Simmons B.A."/>
            <person name="Magnuson J.K."/>
            <person name="Mortensen U.H."/>
            <person name="Larsen T.O."/>
            <person name="Grigoriev I.V."/>
            <person name="Baker S.E."/>
            <person name="Andersen M.R."/>
        </authorList>
    </citation>
    <scope>NUCLEOTIDE SEQUENCE [LARGE SCALE GENOMIC DNA]</scope>
    <source>
        <strain evidence="3">IBT 16806</strain>
    </source>
</reference>
<dbReference type="VEuPathDB" id="FungiDB:P174DRAFT_433645"/>
<sequence>MALVIVKVVDQGNRGFTNFWWRTMPGGPMAEPDWWWDASTALDSKVARRCGPSSKSILYPDAQLYDLLKPMVMAAQVKDDSEDKQATNQAKAEVIQQAVVDYLHCMLRQPASQLNIKHLDDLGLPQQDLDQMKACMTPRGCKRERVRQDSLTKARAQRKRTKATASKYKSTKYMVSDSEKGSPLRRAAAANADSGRDSPGPGNRGHRPSSPHDNDDNSNGDDHSGSSQGPISQDDDDDENVNNDKLQ</sequence>
<dbReference type="EMBL" id="MSZS01000007">
    <property type="protein sequence ID" value="PKX90517.1"/>
    <property type="molecule type" value="Genomic_DNA"/>
</dbReference>
<name>A0A2I1BYR1_ASPN1</name>
<feature type="region of interest" description="Disordered" evidence="1">
    <location>
        <begin position="140"/>
        <end position="247"/>
    </location>
</feature>
<dbReference type="Proteomes" id="UP000234474">
    <property type="component" value="Unassembled WGS sequence"/>
</dbReference>
<protein>
    <submittedName>
        <fullName evidence="2">Uncharacterized protein</fullName>
    </submittedName>
</protein>
<organism evidence="2 3">
    <name type="scientific">Aspergillus novofumigatus (strain IBT 16806)</name>
    <dbReference type="NCBI Taxonomy" id="1392255"/>
    <lineage>
        <taxon>Eukaryota</taxon>
        <taxon>Fungi</taxon>
        <taxon>Dikarya</taxon>
        <taxon>Ascomycota</taxon>
        <taxon>Pezizomycotina</taxon>
        <taxon>Eurotiomycetes</taxon>
        <taxon>Eurotiomycetidae</taxon>
        <taxon>Eurotiales</taxon>
        <taxon>Aspergillaceae</taxon>
        <taxon>Aspergillus</taxon>
        <taxon>Aspergillus subgen. Fumigati</taxon>
    </lineage>
</organism>
<evidence type="ECO:0000313" key="3">
    <source>
        <dbReference type="Proteomes" id="UP000234474"/>
    </source>
</evidence>
<feature type="compositionally biased region" description="Basic and acidic residues" evidence="1">
    <location>
        <begin position="210"/>
        <end position="224"/>
    </location>
</feature>
<dbReference type="RefSeq" id="XP_024679112.1">
    <property type="nucleotide sequence ID" value="XM_024825820.1"/>
</dbReference>
<comment type="caution">
    <text evidence="2">The sequence shown here is derived from an EMBL/GenBank/DDBJ whole genome shotgun (WGS) entry which is preliminary data.</text>
</comment>
<gene>
    <name evidence="2" type="ORF">P174DRAFT_433645</name>
</gene>
<evidence type="ECO:0000256" key="1">
    <source>
        <dbReference type="SAM" id="MobiDB-lite"/>
    </source>
</evidence>
<accession>A0A2I1BYR1</accession>
<feature type="compositionally biased region" description="Low complexity" evidence="1">
    <location>
        <begin position="163"/>
        <end position="173"/>
    </location>
</feature>
<keyword evidence="3" id="KW-1185">Reference proteome</keyword>
<evidence type="ECO:0000313" key="2">
    <source>
        <dbReference type="EMBL" id="PKX90517.1"/>
    </source>
</evidence>
<feature type="compositionally biased region" description="Basic and acidic residues" evidence="1">
    <location>
        <begin position="141"/>
        <end position="152"/>
    </location>
</feature>
<proteinExistence type="predicted"/>
<dbReference type="AlphaFoldDB" id="A0A2I1BYR1"/>
<dbReference type="GeneID" id="36533145"/>